<feature type="domain" description="Ribosomal RNA small subunit methyltransferase E PUA-like" evidence="14">
    <location>
        <begin position="24"/>
        <end position="69"/>
    </location>
</feature>
<dbReference type="PANTHER" id="PTHR30027">
    <property type="entry name" value="RIBOSOMAL RNA SMALL SUBUNIT METHYLTRANSFERASE E"/>
    <property type="match status" value="1"/>
</dbReference>
<dbReference type="Pfam" id="PF20260">
    <property type="entry name" value="PUA_4"/>
    <property type="match status" value="1"/>
</dbReference>
<evidence type="ECO:0000256" key="5">
    <source>
        <dbReference type="ARBA" id="ARBA00022490"/>
    </source>
</evidence>
<proteinExistence type="inferred from homology"/>
<evidence type="ECO:0000256" key="1">
    <source>
        <dbReference type="ARBA" id="ARBA00004496"/>
    </source>
</evidence>
<dbReference type="CDD" id="cd18084">
    <property type="entry name" value="RsmE-like"/>
    <property type="match status" value="1"/>
</dbReference>
<evidence type="ECO:0000259" key="13">
    <source>
        <dbReference type="Pfam" id="PF04452"/>
    </source>
</evidence>
<dbReference type="GO" id="GO:0070475">
    <property type="term" value="P:rRNA base methylation"/>
    <property type="evidence" value="ECO:0007669"/>
    <property type="project" value="TreeGrafter"/>
</dbReference>
<organism evidence="15">
    <name type="scientific">uncultured gamma proteobacterium HF0130_22O14</name>
    <dbReference type="NCBI Taxonomy" id="723567"/>
    <lineage>
        <taxon>Bacteria</taxon>
        <taxon>Pseudomonadati</taxon>
        <taxon>Pseudomonadota</taxon>
        <taxon>Gammaproteobacteria</taxon>
        <taxon>environmental samples</taxon>
    </lineage>
</organism>
<dbReference type="InterPro" id="IPR015947">
    <property type="entry name" value="PUA-like_sf"/>
</dbReference>
<keyword evidence="8 12" id="KW-0808">Transferase</keyword>
<evidence type="ECO:0000256" key="4">
    <source>
        <dbReference type="ARBA" id="ARBA00013673"/>
    </source>
</evidence>
<keyword evidence="5 12" id="KW-0963">Cytoplasm</keyword>
<dbReference type="SUPFAM" id="SSF88697">
    <property type="entry name" value="PUA domain-like"/>
    <property type="match status" value="1"/>
</dbReference>
<reference evidence="15" key="1">
    <citation type="submission" date="2010-01" db="EMBL/GenBank/DDBJ databases">
        <title>Genome fragments of uncultured bacteria from the North Pacific subtropical Gyre.</title>
        <authorList>
            <person name="Pham V.D."/>
            <person name="Delong E.F."/>
        </authorList>
    </citation>
    <scope>NUCLEOTIDE SEQUENCE</scope>
</reference>
<name>E7C2U2_9GAMM</name>
<evidence type="ECO:0000256" key="8">
    <source>
        <dbReference type="ARBA" id="ARBA00022679"/>
    </source>
</evidence>
<feature type="domain" description="Ribosomal RNA small subunit methyltransferase E methyltransferase" evidence="13">
    <location>
        <begin position="78"/>
        <end position="238"/>
    </location>
</feature>
<evidence type="ECO:0000256" key="12">
    <source>
        <dbReference type="PIRNR" id="PIRNR015601"/>
    </source>
</evidence>
<dbReference type="AlphaFoldDB" id="E7C2U2"/>
<dbReference type="InterPro" id="IPR046887">
    <property type="entry name" value="RsmE_PUA-like"/>
</dbReference>
<evidence type="ECO:0000256" key="6">
    <source>
        <dbReference type="ARBA" id="ARBA00022552"/>
    </source>
</evidence>
<evidence type="ECO:0000256" key="11">
    <source>
        <dbReference type="ARBA" id="ARBA00047944"/>
    </source>
</evidence>
<dbReference type="GO" id="GO:0005737">
    <property type="term" value="C:cytoplasm"/>
    <property type="evidence" value="ECO:0007669"/>
    <property type="project" value="UniProtKB-SubCell"/>
</dbReference>
<evidence type="ECO:0000313" key="15">
    <source>
        <dbReference type="EMBL" id="ADI21766.1"/>
    </source>
</evidence>
<dbReference type="InterPro" id="IPR006700">
    <property type="entry name" value="RsmE"/>
</dbReference>
<evidence type="ECO:0000256" key="10">
    <source>
        <dbReference type="ARBA" id="ARBA00025699"/>
    </source>
</evidence>
<evidence type="ECO:0000256" key="3">
    <source>
        <dbReference type="ARBA" id="ARBA00012328"/>
    </source>
</evidence>
<dbReference type="Pfam" id="PF04452">
    <property type="entry name" value="Methyltrans_RNA"/>
    <property type="match status" value="1"/>
</dbReference>
<comment type="similarity">
    <text evidence="2 12">Belongs to the RNA methyltransferase RsmE family.</text>
</comment>
<evidence type="ECO:0000256" key="7">
    <source>
        <dbReference type="ARBA" id="ARBA00022603"/>
    </source>
</evidence>
<comment type="catalytic activity">
    <reaction evidence="11 12">
        <text>uridine(1498) in 16S rRNA + S-adenosyl-L-methionine = N(3)-methyluridine(1498) in 16S rRNA + S-adenosyl-L-homocysteine + H(+)</text>
        <dbReference type="Rhea" id="RHEA:42920"/>
        <dbReference type="Rhea" id="RHEA-COMP:10283"/>
        <dbReference type="Rhea" id="RHEA-COMP:10284"/>
        <dbReference type="ChEBI" id="CHEBI:15378"/>
        <dbReference type="ChEBI" id="CHEBI:57856"/>
        <dbReference type="ChEBI" id="CHEBI:59789"/>
        <dbReference type="ChEBI" id="CHEBI:65315"/>
        <dbReference type="ChEBI" id="CHEBI:74502"/>
        <dbReference type="EC" id="2.1.1.193"/>
    </reaction>
</comment>
<evidence type="ECO:0000256" key="9">
    <source>
        <dbReference type="ARBA" id="ARBA00022691"/>
    </source>
</evidence>
<dbReference type="SUPFAM" id="SSF75217">
    <property type="entry name" value="alpha/beta knot"/>
    <property type="match status" value="1"/>
</dbReference>
<dbReference type="Gene3D" id="3.40.1280.10">
    <property type="match status" value="1"/>
</dbReference>
<protein>
    <recommendedName>
        <fullName evidence="4 12">Ribosomal RNA small subunit methyltransferase E</fullName>
        <ecNumber evidence="3 12">2.1.1.193</ecNumber>
    </recommendedName>
</protein>
<comment type="function">
    <text evidence="10 12">Specifically methylates the N3 position of the uracil ring of uridine 1498 (m3U1498) in 16S rRNA. Acts on the fully assembled 30S ribosomal subunit.</text>
</comment>
<dbReference type="InterPro" id="IPR029028">
    <property type="entry name" value="Alpha/beta_knot_MTases"/>
</dbReference>
<evidence type="ECO:0000256" key="2">
    <source>
        <dbReference type="ARBA" id="ARBA00005528"/>
    </source>
</evidence>
<dbReference type="EMBL" id="GU567965">
    <property type="protein sequence ID" value="ADI21766.1"/>
    <property type="molecule type" value="Genomic_DNA"/>
</dbReference>
<dbReference type="NCBIfam" id="TIGR00046">
    <property type="entry name" value="RsmE family RNA methyltransferase"/>
    <property type="match status" value="1"/>
</dbReference>
<dbReference type="NCBIfam" id="NF008692">
    <property type="entry name" value="PRK11713.1-5"/>
    <property type="match status" value="1"/>
</dbReference>
<keyword evidence="6 12" id="KW-0698">rRNA processing</keyword>
<dbReference type="InterPro" id="IPR029026">
    <property type="entry name" value="tRNA_m1G_MTases_N"/>
</dbReference>
<dbReference type="InterPro" id="IPR046886">
    <property type="entry name" value="RsmE_MTase_dom"/>
</dbReference>
<sequence>MRKKRIQRFHVDQIDNSKSHLEIAGEQSHYVTRVLRLQTGDRMILFDGSGSEWTAKIIDTKRNRLLLELEERATPDRESPINLTLIQSISRSQRMDLVMQKSTELGVTRIVPVFSTNTIVKMNEDKIEKKINHWRNILISASEQSGRTKIPDLISPIQLETECLKRYKSDLSIFYDTTGKDSYDANNPKDITAVIGPEGGFTEDEKQIAIDAGYMVMQSGPRLLRTETAPIMALSILQYLYGDLSN</sequence>
<comment type="subcellular location">
    <subcellularLocation>
        <location evidence="1 12">Cytoplasm</location>
    </subcellularLocation>
</comment>
<dbReference type="PANTHER" id="PTHR30027:SF3">
    <property type="entry name" value="16S RRNA (URACIL(1498)-N(3))-METHYLTRANSFERASE"/>
    <property type="match status" value="1"/>
</dbReference>
<dbReference type="GO" id="GO:0070042">
    <property type="term" value="F:rRNA (uridine-N3-)-methyltransferase activity"/>
    <property type="evidence" value="ECO:0007669"/>
    <property type="project" value="TreeGrafter"/>
</dbReference>
<dbReference type="EC" id="2.1.1.193" evidence="3 12"/>
<dbReference type="PIRSF" id="PIRSF015601">
    <property type="entry name" value="MTase_slr0722"/>
    <property type="match status" value="1"/>
</dbReference>
<accession>E7C2U2</accession>
<evidence type="ECO:0000259" key="14">
    <source>
        <dbReference type="Pfam" id="PF20260"/>
    </source>
</evidence>
<keyword evidence="7 12" id="KW-0489">Methyltransferase</keyword>
<keyword evidence="9 12" id="KW-0949">S-adenosyl-L-methionine</keyword>